<protein>
    <recommendedName>
        <fullName evidence="2">Protein kinase domain-containing protein</fullName>
    </recommendedName>
</protein>
<dbReference type="SUPFAM" id="SSF56112">
    <property type="entry name" value="Protein kinase-like (PK-like)"/>
    <property type="match status" value="1"/>
</dbReference>
<feature type="domain" description="Protein kinase" evidence="2">
    <location>
        <begin position="1"/>
        <end position="103"/>
    </location>
</feature>
<keyword evidence="1" id="KW-1133">Transmembrane helix</keyword>
<sequence>MMKKKKSGQVPALLLLEPIYIMLQIAVAVNYLHESWMMLCDLKVSNVLLNIVEDQNAYFSLSSVQVKLQHCCLSKLKLHSLGYNHTVGGYKPGGGHLRAFVTE</sequence>
<evidence type="ECO:0000259" key="2">
    <source>
        <dbReference type="PROSITE" id="PS50011"/>
    </source>
</evidence>
<dbReference type="Proteomes" id="UP001497444">
    <property type="component" value="Chromosome 1"/>
</dbReference>
<name>A0ABP0VQ33_9BRYO</name>
<keyword evidence="1" id="KW-0812">Transmembrane</keyword>
<organism evidence="3 4">
    <name type="scientific">Sphagnum jensenii</name>
    <dbReference type="NCBI Taxonomy" id="128206"/>
    <lineage>
        <taxon>Eukaryota</taxon>
        <taxon>Viridiplantae</taxon>
        <taxon>Streptophyta</taxon>
        <taxon>Embryophyta</taxon>
        <taxon>Bryophyta</taxon>
        <taxon>Sphagnophytina</taxon>
        <taxon>Sphagnopsida</taxon>
        <taxon>Sphagnales</taxon>
        <taxon>Sphagnaceae</taxon>
        <taxon>Sphagnum</taxon>
    </lineage>
</organism>
<dbReference type="Gene3D" id="1.10.510.10">
    <property type="entry name" value="Transferase(Phosphotransferase) domain 1"/>
    <property type="match status" value="1"/>
</dbReference>
<evidence type="ECO:0000313" key="4">
    <source>
        <dbReference type="Proteomes" id="UP001497444"/>
    </source>
</evidence>
<feature type="transmembrane region" description="Helical" evidence="1">
    <location>
        <begin position="12"/>
        <end position="32"/>
    </location>
</feature>
<evidence type="ECO:0000256" key="1">
    <source>
        <dbReference type="SAM" id="Phobius"/>
    </source>
</evidence>
<dbReference type="InterPro" id="IPR000719">
    <property type="entry name" value="Prot_kinase_dom"/>
</dbReference>
<dbReference type="EMBL" id="OZ020096">
    <property type="protein sequence ID" value="CAK9256553.1"/>
    <property type="molecule type" value="Genomic_DNA"/>
</dbReference>
<dbReference type="InterPro" id="IPR011009">
    <property type="entry name" value="Kinase-like_dom_sf"/>
</dbReference>
<dbReference type="PROSITE" id="PS50011">
    <property type="entry name" value="PROTEIN_KINASE_DOM"/>
    <property type="match status" value="1"/>
</dbReference>
<keyword evidence="1" id="KW-0472">Membrane</keyword>
<proteinExistence type="predicted"/>
<accession>A0ABP0VQ33</accession>
<keyword evidence="4" id="KW-1185">Reference proteome</keyword>
<evidence type="ECO:0000313" key="3">
    <source>
        <dbReference type="EMBL" id="CAK9256553.1"/>
    </source>
</evidence>
<gene>
    <name evidence="3" type="ORF">CSSPJE1EN1_LOCUS2031</name>
</gene>
<reference evidence="3 4" key="1">
    <citation type="submission" date="2024-02" db="EMBL/GenBank/DDBJ databases">
        <authorList>
            <consortium name="ELIXIR-Norway"/>
            <consortium name="Elixir Norway"/>
        </authorList>
    </citation>
    <scope>NUCLEOTIDE SEQUENCE [LARGE SCALE GENOMIC DNA]</scope>
</reference>